<proteinExistence type="predicted"/>
<comment type="caution">
    <text evidence="2">The sequence shown here is derived from an EMBL/GenBank/DDBJ whole genome shotgun (WGS) entry which is preliminary data.</text>
</comment>
<dbReference type="AlphaFoldDB" id="A0AAD4YKA7"/>
<dbReference type="EMBL" id="JAJFAZ020000008">
    <property type="protein sequence ID" value="KAI5313237.1"/>
    <property type="molecule type" value="Genomic_DNA"/>
</dbReference>
<keyword evidence="1" id="KW-0732">Signal</keyword>
<gene>
    <name evidence="2" type="ORF">L3X38_042411</name>
</gene>
<reference evidence="2 3" key="1">
    <citation type="journal article" date="2022" name="G3 (Bethesda)">
        <title>Whole-genome sequence and methylome profiling of the almond [Prunus dulcis (Mill.) D.A. Webb] cultivar 'Nonpareil'.</title>
        <authorList>
            <person name="D'Amico-Willman K.M."/>
            <person name="Ouma W.Z."/>
            <person name="Meulia T."/>
            <person name="Sideli G.M."/>
            <person name="Gradziel T.M."/>
            <person name="Fresnedo-Ramirez J."/>
        </authorList>
    </citation>
    <scope>NUCLEOTIDE SEQUENCE [LARGE SCALE GENOMIC DNA]</scope>
    <source>
        <strain evidence="2">Clone GOH B32 T37-40</strain>
    </source>
</reference>
<evidence type="ECO:0000256" key="1">
    <source>
        <dbReference type="SAM" id="SignalP"/>
    </source>
</evidence>
<dbReference type="Proteomes" id="UP001054821">
    <property type="component" value="Chromosome 8"/>
</dbReference>
<feature type="chain" id="PRO_5042068214" description="Secreted protein" evidence="1">
    <location>
        <begin position="20"/>
        <end position="91"/>
    </location>
</feature>
<name>A0AAD4YKA7_PRUDU</name>
<evidence type="ECO:0000313" key="3">
    <source>
        <dbReference type="Proteomes" id="UP001054821"/>
    </source>
</evidence>
<evidence type="ECO:0000313" key="2">
    <source>
        <dbReference type="EMBL" id="KAI5313237.1"/>
    </source>
</evidence>
<organism evidence="2 3">
    <name type="scientific">Prunus dulcis</name>
    <name type="common">Almond</name>
    <name type="synonym">Amygdalus dulcis</name>
    <dbReference type="NCBI Taxonomy" id="3755"/>
    <lineage>
        <taxon>Eukaryota</taxon>
        <taxon>Viridiplantae</taxon>
        <taxon>Streptophyta</taxon>
        <taxon>Embryophyta</taxon>
        <taxon>Tracheophyta</taxon>
        <taxon>Spermatophyta</taxon>
        <taxon>Magnoliopsida</taxon>
        <taxon>eudicotyledons</taxon>
        <taxon>Gunneridae</taxon>
        <taxon>Pentapetalae</taxon>
        <taxon>rosids</taxon>
        <taxon>fabids</taxon>
        <taxon>Rosales</taxon>
        <taxon>Rosaceae</taxon>
        <taxon>Amygdaloideae</taxon>
        <taxon>Amygdaleae</taxon>
        <taxon>Prunus</taxon>
    </lineage>
</organism>
<sequence length="91" mass="10281">MFPWLMWMCILSIMRNMYGYPPPVDGHPPTPVDDVEALTPTIFVPLEPTATPLPEEDEDLIEESEDCKRYSTALAGHVYANKLPPPSPMEH</sequence>
<evidence type="ECO:0008006" key="4">
    <source>
        <dbReference type="Google" id="ProtNLM"/>
    </source>
</evidence>
<feature type="signal peptide" evidence="1">
    <location>
        <begin position="1"/>
        <end position="19"/>
    </location>
</feature>
<accession>A0AAD4YKA7</accession>
<keyword evidence="3" id="KW-1185">Reference proteome</keyword>
<protein>
    <recommendedName>
        <fullName evidence="4">Secreted protein</fullName>
    </recommendedName>
</protein>